<organism evidence="1 2">
    <name type="scientific">Vitis vinifera</name>
    <name type="common">Grape</name>
    <dbReference type="NCBI Taxonomy" id="29760"/>
    <lineage>
        <taxon>Eukaryota</taxon>
        <taxon>Viridiplantae</taxon>
        <taxon>Streptophyta</taxon>
        <taxon>Embryophyta</taxon>
        <taxon>Tracheophyta</taxon>
        <taxon>Spermatophyta</taxon>
        <taxon>Magnoliopsida</taxon>
        <taxon>eudicotyledons</taxon>
        <taxon>Gunneridae</taxon>
        <taxon>Pentapetalae</taxon>
        <taxon>rosids</taxon>
        <taxon>Vitales</taxon>
        <taxon>Vitaceae</taxon>
        <taxon>Viteae</taxon>
        <taxon>Vitis</taxon>
    </lineage>
</organism>
<dbReference type="Proteomes" id="UP000288805">
    <property type="component" value="Unassembled WGS sequence"/>
</dbReference>
<evidence type="ECO:0000313" key="2">
    <source>
        <dbReference type="Proteomes" id="UP000288805"/>
    </source>
</evidence>
<name>A0A438I070_VITVI</name>
<dbReference type="AlphaFoldDB" id="A0A438I070"/>
<accession>A0A438I070</accession>
<protein>
    <submittedName>
        <fullName evidence="1">Uncharacterized protein</fullName>
    </submittedName>
</protein>
<reference evidence="1 2" key="1">
    <citation type="journal article" date="2018" name="PLoS Genet.">
        <title>Population sequencing reveals clonal diversity and ancestral inbreeding in the grapevine cultivar Chardonnay.</title>
        <authorList>
            <person name="Roach M.J."/>
            <person name="Johnson D.L."/>
            <person name="Bohlmann J."/>
            <person name="van Vuuren H.J."/>
            <person name="Jones S.J."/>
            <person name="Pretorius I.S."/>
            <person name="Schmidt S.A."/>
            <person name="Borneman A.R."/>
        </authorList>
    </citation>
    <scope>NUCLEOTIDE SEQUENCE [LARGE SCALE GENOMIC DNA]</scope>
    <source>
        <strain evidence="2">cv. Chardonnay</strain>
        <tissue evidence="1">Leaf</tissue>
    </source>
</reference>
<proteinExistence type="predicted"/>
<comment type="caution">
    <text evidence="1">The sequence shown here is derived from an EMBL/GenBank/DDBJ whole genome shotgun (WGS) entry which is preliminary data.</text>
</comment>
<evidence type="ECO:0000313" key="1">
    <source>
        <dbReference type="EMBL" id="RVW90097.1"/>
    </source>
</evidence>
<gene>
    <name evidence="1" type="ORF">CK203_035963</name>
</gene>
<dbReference type="EMBL" id="QGNW01000158">
    <property type="protein sequence ID" value="RVW90097.1"/>
    <property type="molecule type" value="Genomic_DNA"/>
</dbReference>
<sequence>MCGGDDHLAWKRPIFLEVYRGLRIVRGSIDTSSLGSASWIRVRGGYSWPWPEDRWAIGLAGPISGWHTTEVAPPLVIVPSPISEDPHAHMERLKQRLR</sequence>